<sequence length="152" mass="16562">MLSKHIRIPVGGSLTTPSTRQNQSDSAGKGDVETSSAEVVGSCRAADWKDELKDIQAARVEQEVARLQRTIEETQRRWETYARHGPGRGATTLSDGSTEHLHQACRGGSSRVTQGREGERASSLCSMLIRDPCAELTSCCVFFSNVTLLLLL</sequence>
<organism evidence="2 3">
    <name type="scientific">Chionoecetes opilio</name>
    <name type="common">Atlantic snow crab</name>
    <name type="synonym">Cancer opilio</name>
    <dbReference type="NCBI Taxonomy" id="41210"/>
    <lineage>
        <taxon>Eukaryota</taxon>
        <taxon>Metazoa</taxon>
        <taxon>Ecdysozoa</taxon>
        <taxon>Arthropoda</taxon>
        <taxon>Crustacea</taxon>
        <taxon>Multicrustacea</taxon>
        <taxon>Malacostraca</taxon>
        <taxon>Eumalacostraca</taxon>
        <taxon>Eucarida</taxon>
        <taxon>Decapoda</taxon>
        <taxon>Pleocyemata</taxon>
        <taxon>Brachyura</taxon>
        <taxon>Eubrachyura</taxon>
        <taxon>Majoidea</taxon>
        <taxon>Majidae</taxon>
        <taxon>Chionoecetes</taxon>
    </lineage>
</organism>
<feature type="region of interest" description="Disordered" evidence="1">
    <location>
        <begin position="78"/>
        <end position="113"/>
    </location>
</feature>
<name>A0A8J4YK56_CHIOP</name>
<keyword evidence="3" id="KW-1185">Reference proteome</keyword>
<protein>
    <submittedName>
        <fullName evidence="2">Uncharacterized protein</fullName>
    </submittedName>
</protein>
<evidence type="ECO:0000313" key="3">
    <source>
        <dbReference type="Proteomes" id="UP000770661"/>
    </source>
</evidence>
<comment type="caution">
    <text evidence="2">The sequence shown here is derived from an EMBL/GenBank/DDBJ whole genome shotgun (WGS) entry which is preliminary data.</text>
</comment>
<dbReference type="AlphaFoldDB" id="A0A8J4YK56"/>
<feature type="compositionally biased region" description="Polar residues" evidence="1">
    <location>
        <begin position="13"/>
        <end position="26"/>
    </location>
</feature>
<dbReference type="EMBL" id="JACEEZ010001139">
    <property type="protein sequence ID" value="KAG0729462.1"/>
    <property type="molecule type" value="Genomic_DNA"/>
</dbReference>
<evidence type="ECO:0000313" key="2">
    <source>
        <dbReference type="EMBL" id="KAG0729462.1"/>
    </source>
</evidence>
<gene>
    <name evidence="2" type="ORF">GWK47_030286</name>
</gene>
<dbReference type="Proteomes" id="UP000770661">
    <property type="component" value="Unassembled WGS sequence"/>
</dbReference>
<evidence type="ECO:0000256" key="1">
    <source>
        <dbReference type="SAM" id="MobiDB-lite"/>
    </source>
</evidence>
<proteinExistence type="predicted"/>
<feature type="region of interest" description="Disordered" evidence="1">
    <location>
        <begin position="1"/>
        <end position="38"/>
    </location>
</feature>
<accession>A0A8J4YK56</accession>
<reference evidence="2" key="1">
    <citation type="submission" date="2020-07" db="EMBL/GenBank/DDBJ databases">
        <title>The High-quality genome of the commercially important snow crab, Chionoecetes opilio.</title>
        <authorList>
            <person name="Jeong J.-H."/>
            <person name="Ryu S."/>
        </authorList>
    </citation>
    <scope>NUCLEOTIDE SEQUENCE</scope>
    <source>
        <strain evidence="2">MADBK_172401_WGS</strain>
        <tissue evidence="2">Digestive gland</tissue>
    </source>
</reference>